<comment type="function">
    <text evidence="9">Part of the tripartite ATP-independent periplasmic (TRAP) transport system.</text>
</comment>
<dbReference type="RefSeq" id="WP_119062037.1">
    <property type="nucleotide sequence ID" value="NZ_QXDF01000002.1"/>
</dbReference>
<gene>
    <name evidence="11" type="ORF">BXY53_2232</name>
</gene>
<dbReference type="OrthoDB" id="9794346at2"/>
<evidence type="ECO:0000256" key="4">
    <source>
        <dbReference type="ARBA" id="ARBA00022519"/>
    </source>
</evidence>
<evidence type="ECO:0000256" key="5">
    <source>
        <dbReference type="ARBA" id="ARBA00022692"/>
    </source>
</evidence>
<dbReference type="EMBL" id="QXDF01000002">
    <property type="protein sequence ID" value="RIA47670.1"/>
    <property type="molecule type" value="Genomic_DNA"/>
</dbReference>
<evidence type="ECO:0000256" key="1">
    <source>
        <dbReference type="ARBA" id="ARBA00004429"/>
    </source>
</evidence>
<evidence type="ECO:0000256" key="2">
    <source>
        <dbReference type="ARBA" id="ARBA00022448"/>
    </source>
</evidence>
<comment type="similarity">
    <text evidence="8 9">Belongs to the TRAP transporter small permease family.</text>
</comment>
<dbReference type="GO" id="GO:0022857">
    <property type="term" value="F:transmembrane transporter activity"/>
    <property type="evidence" value="ECO:0007669"/>
    <property type="project" value="UniProtKB-UniRule"/>
</dbReference>
<dbReference type="InterPro" id="IPR055348">
    <property type="entry name" value="DctQ"/>
</dbReference>
<dbReference type="AlphaFoldDB" id="A0A397PDU2"/>
<comment type="subunit">
    <text evidence="9">The complex comprises the extracytoplasmic solute receptor protein and the two transmembrane proteins.</text>
</comment>
<keyword evidence="4 9" id="KW-0997">Cell inner membrane</keyword>
<proteinExistence type="inferred from homology"/>
<keyword evidence="12" id="KW-1185">Reference proteome</keyword>
<dbReference type="PANTHER" id="PTHR35011:SF4">
    <property type="entry name" value="SLL1102 PROTEIN"/>
    <property type="match status" value="1"/>
</dbReference>
<evidence type="ECO:0000256" key="3">
    <source>
        <dbReference type="ARBA" id="ARBA00022475"/>
    </source>
</evidence>
<evidence type="ECO:0000256" key="7">
    <source>
        <dbReference type="ARBA" id="ARBA00023136"/>
    </source>
</evidence>
<evidence type="ECO:0000259" key="10">
    <source>
        <dbReference type="Pfam" id="PF04290"/>
    </source>
</evidence>
<dbReference type="Pfam" id="PF04290">
    <property type="entry name" value="DctQ"/>
    <property type="match status" value="1"/>
</dbReference>
<organism evidence="11 12">
    <name type="scientific">Dichotomicrobium thermohalophilum</name>
    <dbReference type="NCBI Taxonomy" id="933063"/>
    <lineage>
        <taxon>Bacteria</taxon>
        <taxon>Pseudomonadati</taxon>
        <taxon>Pseudomonadota</taxon>
        <taxon>Alphaproteobacteria</taxon>
        <taxon>Hyphomicrobiales</taxon>
        <taxon>Hyphomicrobiaceae</taxon>
        <taxon>Dichotomicrobium</taxon>
    </lineage>
</organism>
<evidence type="ECO:0000256" key="6">
    <source>
        <dbReference type="ARBA" id="ARBA00022989"/>
    </source>
</evidence>
<keyword evidence="6 9" id="KW-1133">Transmembrane helix</keyword>
<comment type="caution">
    <text evidence="11">The sequence shown here is derived from an EMBL/GenBank/DDBJ whole genome shotgun (WGS) entry which is preliminary data.</text>
</comment>
<dbReference type="Proteomes" id="UP000266273">
    <property type="component" value="Unassembled WGS sequence"/>
</dbReference>
<keyword evidence="7 9" id="KW-0472">Membrane</keyword>
<evidence type="ECO:0000256" key="9">
    <source>
        <dbReference type="RuleBase" id="RU369079"/>
    </source>
</evidence>
<keyword evidence="5 9" id="KW-0812">Transmembrane</keyword>
<accession>A0A397PDU2</accession>
<feature type="transmembrane region" description="Helical" evidence="9">
    <location>
        <begin position="88"/>
        <end position="106"/>
    </location>
</feature>
<reference evidence="11 12" key="1">
    <citation type="submission" date="2018-08" db="EMBL/GenBank/DDBJ databases">
        <title>Genomic Encyclopedia of Archaeal and Bacterial Type Strains, Phase II (KMG-II): from individual species to whole genera.</title>
        <authorList>
            <person name="Goeker M."/>
        </authorList>
    </citation>
    <scope>NUCLEOTIDE SEQUENCE [LARGE SCALE GENOMIC DNA]</scope>
    <source>
        <strain evidence="11 12">DSM 5002</strain>
    </source>
</reference>
<feature type="domain" description="Tripartite ATP-independent periplasmic transporters DctQ component" evidence="10">
    <location>
        <begin position="27"/>
        <end position="160"/>
    </location>
</feature>
<feature type="transmembrane region" description="Helical" evidence="9">
    <location>
        <begin position="132"/>
        <end position="153"/>
    </location>
</feature>
<keyword evidence="3" id="KW-1003">Cell membrane</keyword>
<feature type="transmembrane region" description="Helical" evidence="9">
    <location>
        <begin position="12"/>
        <end position="32"/>
    </location>
</feature>
<name>A0A397PDU2_9HYPH</name>
<comment type="subcellular location">
    <subcellularLocation>
        <location evidence="1 9">Cell inner membrane</location>
        <topology evidence="1 9">Multi-pass membrane protein</topology>
    </subcellularLocation>
</comment>
<protein>
    <recommendedName>
        <fullName evidence="9">TRAP transporter small permease protein</fullName>
    </recommendedName>
</protein>
<dbReference type="GO" id="GO:0005886">
    <property type="term" value="C:plasma membrane"/>
    <property type="evidence" value="ECO:0007669"/>
    <property type="project" value="UniProtKB-SubCell"/>
</dbReference>
<evidence type="ECO:0000313" key="12">
    <source>
        <dbReference type="Proteomes" id="UP000266273"/>
    </source>
</evidence>
<evidence type="ECO:0000256" key="8">
    <source>
        <dbReference type="ARBA" id="ARBA00038436"/>
    </source>
</evidence>
<keyword evidence="2 9" id="KW-0813">Transport</keyword>
<evidence type="ECO:0000313" key="11">
    <source>
        <dbReference type="EMBL" id="RIA47670.1"/>
    </source>
</evidence>
<sequence length="179" mass="20037">MISIIRFIETITRAVGYTAALVVIPLALGVSYEVFARYFFGAPTIWAFELGYTLMGVHFLLGGALTLQKQAHVRIDLIYARLSPRMRAVLDLTLYLVLILPCLYLISDRLIEYASSAYQSGERSGNSAWNPVIWPFRAIIAFSFVLLLLQVIAECLKAVRAIFGRADYPETPAATEQQQ</sequence>
<dbReference type="PANTHER" id="PTHR35011">
    <property type="entry name" value="2,3-DIKETO-L-GULONATE TRAP TRANSPORTER SMALL PERMEASE PROTEIN YIAM"/>
    <property type="match status" value="1"/>
</dbReference>
<feature type="transmembrane region" description="Helical" evidence="9">
    <location>
        <begin position="44"/>
        <end position="67"/>
    </location>
</feature>
<dbReference type="InterPro" id="IPR007387">
    <property type="entry name" value="TRAP_DctQ"/>
</dbReference>